<protein>
    <submittedName>
        <fullName evidence="1">Transposase</fullName>
    </submittedName>
</protein>
<organism evidence="1 2">
    <name type="scientific">Chryseobacterium pyrolae</name>
    <dbReference type="NCBI Taxonomy" id="2987481"/>
    <lineage>
        <taxon>Bacteria</taxon>
        <taxon>Pseudomonadati</taxon>
        <taxon>Bacteroidota</taxon>
        <taxon>Flavobacteriia</taxon>
        <taxon>Flavobacteriales</taxon>
        <taxon>Weeksellaceae</taxon>
        <taxon>Chryseobacterium group</taxon>
        <taxon>Chryseobacterium</taxon>
    </lineage>
</organism>
<dbReference type="SUPFAM" id="SSF46689">
    <property type="entry name" value="Homeodomain-like"/>
    <property type="match status" value="1"/>
</dbReference>
<keyword evidence="2" id="KW-1185">Reference proteome</keyword>
<evidence type="ECO:0000313" key="1">
    <source>
        <dbReference type="EMBL" id="MCT2406770.1"/>
    </source>
</evidence>
<comment type="caution">
    <text evidence="1">The sequence shown here is derived from an EMBL/GenBank/DDBJ whole genome shotgun (WGS) entry which is preliminary data.</text>
</comment>
<sequence>MDFKSISIGGMINKRVNELEMDISRIINFLKCSEEELQEMYNAESLDTNLLLRWSKLLEYDFFRIYSQHLILFSPPTCQSIKQNQSVKKSEILPQFRKKIYTQEIIDFILELIETKTKTKLQVINEYNIPKTTLYKWIEKYKK</sequence>
<evidence type="ECO:0000313" key="2">
    <source>
        <dbReference type="Proteomes" id="UP001142057"/>
    </source>
</evidence>
<dbReference type="InterPro" id="IPR009057">
    <property type="entry name" value="Homeodomain-like_sf"/>
</dbReference>
<proteinExistence type="predicted"/>
<accession>A0ABT2IDQ9</accession>
<reference evidence="1" key="1">
    <citation type="submission" date="2022-08" db="EMBL/GenBank/DDBJ databases">
        <title>Chryseobacterium antibioticum,isolated from the rhizosphere soil of Pyrola in Tibet.</title>
        <authorList>
            <person name="Kan Y."/>
        </authorList>
    </citation>
    <scope>NUCLEOTIDE SEQUENCE</scope>
    <source>
        <strain evidence="1">Pc2-12</strain>
    </source>
</reference>
<gene>
    <name evidence="1" type="ORF">NZD88_04260</name>
</gene>
<dbReference type="Proteomes" id="UP001142057">
    <property type="component" value="Unassembled WGS sequence"/>
</dbReference>
<dbReference type="EMBL" id="JANZQH010000002">
    <property type="protein sequence ID" value="MCT2406770.1"/>
    <property type="molecule type" value="Genomic_DNA"/>
</dbReference>
<name>A0ABT2IDQ9_9FLAO</name>